<comment type="caution">
    <text evidence="1">The sequence shown here is derived from an EMBL/GenBank/DDBJ whole genome shotgun (WGS) entry which is preliminary data.</text>
</comment>
<name>A0A151NUR8_ALLMI</name>
<organism evidence="1 2">
    <name type="scientific">Alligator mississippiensis</name>
    <name type="common">American alligator</name>
    <dbReference type="NCBI Taxonomy" id="8496"/>
    <lineage>
        <taxon>Eukaryota</taxon>
        <taxon>Metazoa</taxon>
        <taxon>Chordata</taxon>
        <taxon>Craniata</taxon>
        <taxon>Vertebrata</taxon>
        <taxon>Euteleostomi</taxon>
        <taxon>Archelosauria</taxon>
        <taxon>Archosauria</taxon>
        <taxon>Crocodylia</taxon>
        <taxon>Alligatoridae</taxon>
        <taxon>Alligatorinae</taxon>
        <taxon>Alligator</taxon>
    </lineage>
</organism>
<protein>
    <submittedName>
        <fullName evidence="1">Uncharacterized protein</fullName>
    </submittedName>
</protein>
<sequence>MCWSGEAFYPKDKGKSDYESNEEFIAIEIVISSPSLISEISWHEESNICNEGKYDLSMMEVTVALPRKICVSVWRRRSVLSINDAGSKAPEEERPILTHSDKSSCSEEMLNGNQKIQEPGSGGLLRNHPLLTNYPYNNKSPGVTSVIGRISCIRLRRRNPAAFT</sequence>
<dbReference type="AlphaFoldDB" id="A0A151NUR8"/>
<evidence type="ECO:0000313" key="2">
    <source>
        <dbReference type="Proteomes" id="UP000050525"/>
    </source>
</evidence>
<dbReference type="Proteomes" id="UP000050525">
    <property type="component" value="Unassembled WGS sequence"/>
</dbReference>
<proteinExistence type="predicted"/>
<evidence type="ECO:0000313" key="1">
    <source>
        <dbReference type="EMBL" id="KYO40528.1"/>
    </source>
</evidence>
<gene>
    <name evidence="1" type="ORF">Y1Q_0009558</name>
</gene>
<dbReference type="EMBL" id="AKHW03001922">
    <property type="protein sequence ID" value="KYO40528.1"/>
    <property type="molecule type" value="Genomic_DNA"/>
</dbReference>
<reference evidence="1 2" key="1">
    <citation type="journal article" date="2012" name="Genome Biol.">
        <title>Sequencing three crocodilian genomes to illuminate the evolution of archosaurs and amniotes.</title>
        <authorList>
            <person name="St John J.A."/>
            <person name="Braun E.L."/>
            <person name="Isberg S.R."/>
            <person name="Miles L.G."/>
            <person name="Chong A.Y."/>
            <person name="Gongora J."/>
            <person name="Dalzell P."/>
            <person name="Moran C."/>
            <person name="Bed'hom B."/>
            <person name="Abzhanov A."/>
            <person name="Burgess S.C."/>
            <person name="Cooksey A.M."/>
            <person name="Castoe T.A."/>
            <person name="Crawford N.G."/>
            <person name="Densmore L.D."/>
            <person name="Drew J.C."/>
            <person name="Edwards S.V."/>
            <person name="Faircloth B.C."/>
            <person name="Fujita M.K."/>
            <person name="Greenwold M.J."/>
            <person name="Hoffmann F.G."/>
            <person name="Howard J.M."/>
            <person name="Iguchi T."/>
            <person name="Janes D.E."/>
            <person name="Khan S.Y."/>
            <person name="Kohno S."/>
            <person name="de Koning A.J."/>
            <person name="Lance S.L."/>
            <person name="McCarthy F.M."/>
            <person name="McCormack J.E."/>
            <person name="Merchant M.E."/>
            <person name="Peterson D.G."/>
            <person name="Pollock D.D."/>
            <person name="Pourmand N."/>
            <person name="Raney B.J."/>
            <person name="Roessler K.A."/>
            <person name="Sanford J.R."/>
            <person name="Sawyer R.H."/>
            <person name="Schmidt C.J."/>
            <person name="Triplett E.W."/>
            <person name="Tuberville T.D."/>
            <person name="Venegas-Anaya M."/>
            <person name="Howard J.T."/>
            <person name="Jarvis E.D."/>
            <person name="Guillette L.J.Jr."/>
            <person name="Glenn T.C."/>
            <person name="Green R.E."/>
            <person name="Ray D.A."/>
        </authorList>
    </citation>
    <scope>NUCLEOTIDE SEQUENCE [LARGE SCALE GENOMIC DNA]</scope>
    <source>
        <strain evidence="1">KSC_2009_1</strain>
    </source>
</reference>
<keyword evidence="2" id="KW-1185">Reference proteome</keyword>
<accession>A0A151NUR8</accession>